<organism evidence="2 3">
    <name type="scientific">Muraenolepis orangiensis</name>
    <name type="common">Patagonian moray cod</name>
    <dbReference type="NCBI Taxonomy" id="630683"/>
    <lineage>
        <taxon>Eukaryota</taxon>
        <taxon>Metazoa</taxon>
        <taxon>Chordata</taxon>
        <taxon>Craniata</taxon>
        <taxon>Vertebrata</taxon>
        <taxon>Euteleostomi</taxon>
        <taxon>Actinopterygii</taxon>
        <taxon>Neopterygii</taxon>
        <taxon>Teleostei</taxon>
        <taxon>Neoteleostei</taxon>
        <taxon>Acanthomorphata</taxon>
        <taxon>Zeiogadaria</taxon>
        <taxon>Gadariae</taxon>
        <taxon>Gadiformes</taxon>
        <taxon>Muraenolepidoidei</taxon>
        <taxon>Muraenolepididae</taxon>
        <taxon>Muraenolepis</taxon>
    </lineage>
</organism>
<gene>
    <name evidence="2" type="ORF">NHX12_022146</name>
</gene>
<feature type="region of interest" description="Disordered" evidence="1">
    <location>
        <begin position="79"/>
        <end position="107"/>
    </location>
</feature>
<name>A0A9Q0ET09_9TELE</name>
<comment type="caution">
    <text evidence="2">The sequence shown here is derived from an EMBL/GenBank/DDBJ whole genome shotgun (WGS) entry which is preliminary data.</text>
</comment>
<dbReference type="OrthoDB" id="10266696at2759"/>
<feature type="region of interest" description="Disordered" evidence="1">
    <location>
        <begin position="175"/>
        <end position="218"/>
    </location>
</feature>
<reference evidence="2" key="1">
    <citation type="submission" date="2022-07" db="EMBL/GenBank/DDBJ databases">
        <title>Chromosome-level genome of Muraenolepis orangiensis.</title>
        <authorList>
            <person name="Kim J."/>
        </authorList>
    </citation>
    <scope>NUCLEOTIDE SEQUENCE</scope>
    <source>
        <strain evidence="2">KU_S4_2022</strain>
        <tissue evidence="2">Muscle</tissue>
    </source>
</reference>
<dbReference type="Proteomes" id="UP001148018">
    <property type="component" value="Unassembled WGS sequence"/>
</dbReference>
<feature type="compositionally biased region" description="Low complexity" evidence="1">
    <location>
        <begin position="175"/>
        <end position="185"/>
    </location>
</feature>
<feature type="compositionally biased region" description="Polar residues" evidence="1">
    <location>
        <begin position="39"/>
        <end position="59"/>
    </location>
</feature>
<accession>A0A9Q0ET09</accession>
<feature type="region of interest" description="Disordered" evidence="1">
    <location>
        <begin position="1"/>
        <end position="66"/>
    </location>
</feature>
<evidence type="ECO:0000313" key="3">
    <source>
        <dbReference type="Proteomes" id="UP001148018"/>
    </source>
</evidence>
<dbReference type="EMBL" id="JANIIK010000038">
    <property type="protein sequence ID" value="KAJ3610052.1"/>
    <property type="molecule type" value="Genomic_DNA"/>
</dbReference>
<sequence>MSRVGPDAPESSVGSGVGGGLSAPISDDLDIFGPMVSNPLPSGNTQSSQRNNNSEVLTRTTRDTPSLIRLYSSIPGQVPATPCSKAGSVQADPANPSSTKAEEKKTLSKDSILSLYTTSSMAGQTQGQHQPAAGQGMYMGQMQYANPGYNVGVGGAQGMMLNGGYMAMGQGMLPPGAAAAQGHPAINPTAGGKEDLEKSPSRVPGRRDRRSSSSRCLF</sequence>
<proteinExistence type="predicted"/>
<evidence type="ECO:0000256" key="1">
    <source>
        <dbReference type="SAM" id="MobiDB-lite"/>
    </source>
</evidence>
<protein>
    <submittedName>
        <fullName evidence="2">Uncharacterized protein</fullName>
    </submittedName>
</protein>
<dbReference type="AlphaFoldDB" id="A0A9Q0ET09"/>
<keyword evidence="3" id="KW-1185">Reference proteome</keyword>
<evidence type="ECO:0000313" key="2">
    <source>
        <dbReference type="EMBL" id="KAJ3610052.1"/>
    </source>
</evidence>